<feature type="compositionally biased region" description="Basic and acidic residues" evidence="1">
    <location>
        <begin position="69"/>
        <end position="91"/>
    </location>
</feature>
<sequence length="91" mass="10655">MLALDQRQFKDFVTGLQAPSDHTRNRAQRGVPGGMTNSVSCLRQHVRKEKQEEKKTRTEEEGVTQHAAGQKETRERESENRRMNTEKRRMM</sequence>
<feature type="region of interest" description="Disordered" evidence="1">
    <location>
        <begin position="15"/>
        <end position="91"/>
    </location>
</feature>
<feature type="compositionally biased region" description="Basic and acidic residues" evidence="1">
    <location>
        <begin position="49"/>
        <end position="60"/>
    </location>
</feature>
<accession>A0AAV7UU73</accession>
<protein>
    <submittedName>
        <fullName evidence="2">Uncharacterized protein</fullName>
    </submittedName>
</protein>
<comment type="caution">
    <text evidence="2">The sequence shown here is derived from an EMBL/GenBank/DDBJ whole genome shotgun (WGS) entry which is preliminary data.</text>
</comment>
<evidence type="ECO:0000313" key="3">
    <source>
        <dbReference type="Proteomes" id="UP001066276"/>
    </source>
</evidence>
<evidence type="ECO:0000313" key="2">
    <source>
        <dbReference type="EMBL" id="KAJ1191408.1"/>
    </source>
</evidence>
<organism evidence="2 3">
    <name type="scientific">Pleurodeles waltl</name>
    <name type="common">Iberian ribbed newt</name>
    <dbReference type="NCBI Taxonomy" id="8319"/>
    <lineage>
        <taxon>Eukaryota</taxon>
        <taxon>Metazoa</taxon>
        <taxon>Chordata</taxon>
        <taxon>Craniata</taxon>
        <taxon>Vertebrata</taxon>
        <taxon>Euteleostomi</taxon>
        <taxon>Amphibia</taxon>
        <taxon>Batrachia</taxon>
        <taxon>Caudata</taxon>
        <taxon>Salamandroidea</taxon>
        <taxon>Salamandridae</taxon>
        <taxon>Pleurodelinae</taxon>
        <taxon>Pleurodeles</taxon>
    </lineage>
</organism>
<keyword evidence="3" id="KW-1185">Reference proteome</keyword>
<dbReference type="EMBL" id="JANPWB010000004">
    <property type="protein sequence ID" value="KAJ1191408.1"/>
    <property type="molecule type" value="Genomic_DNA"/>
</dbReference>
<evidence type="ECO:0000256" key="1">
    <source>
        <dbReference type="SAM" id="MobiDB-lite"/>
    </source>
</evidence>
<dbReference type="Proteomes" id="UP001066276">
    <property type="component" value="Chromosome 2_2"/>
</dbReference>
<dbReference type="AlphaFoldDB" id="A0AAV7UU73"/>
<proteinExistence type="predicted"/>
<reference evidence="2" key="1">
    <citation type="journal article" date="2022" name="bioRxiv">
        <title>Sequencing and chromosome-scale assembly of the giantPleurodeles waltlgenome.</title>
        <authorList>
            <person name="Brown T."/>
            <person name="Elewa A."/>
            <person name="Iarovenko S."/>
            <person name="Subramanian E."/>
            <person name="Araus A.J."/>
            <person name="Petzold A."/>
            <person name="Susuki M."/>
            <person name="Suzuki K.-i.T."/>
            <person name="Hayashi T."/>
            <person name="Toyoda A."/>
            <person name="Oliveira C."/>
            <person name="Osipova E."/>
            <person name="Leigh N.D."/>
            <person name="Simon A."/>
            <person name="Yun M.H."/>
        </authorList>
    </citation>
    <scope>NUCLEOTIDE SEQUENCE</scope>
    <source>
        <strain evidence="2">20211129_DDA</strain>
        <tissue evidence="2">Liver</tissue>
    </source>
</reference>
<gene>
    <name evidence="2" type="ORF">NDU88_000724</name>
</gene>
<name>A0AAV7UU73_PLEWA</name>